<comment type="caution">
    <text evidence="1">The sequence shown here is derived from an EMBL/GenBank/DDBJ whole genome shotgun (WGS) entry which is preliminary data.</text>
</comment>
<name>A0A3D9BR26_9FLAO</name>
<dbReference type="RefSeq" id="WP_115949357.1">
    <property type="nucleotide sequence ID" value="NZ_QNVS01000009.1"/>
</dbReference>
<sequence>MNGEMEIGDREMIMHRARFNGNDYYWNYWGLLNNVSTTQSYTTNGIGLTLGTAARVSNDLVSAGKMIKTPNVFKTFNLYRSNGYLNGNKSISGVKCLRNVKTINALNNSKVVKGNRSCRLNYFWSTIFGNSSSRLYF</sequence>
<reference evidence="1 2" key="1">
    <citation type="journal article" date="2006" name="Int. J. Syst. Evol. Microbiol.">
        <title>Chryseobacterium piscium sp. nov., isolated from fish of the South Atlantic Ocean off South Africa.</title>
        <authorList>
            <person name="de Beer H."/>
            <person name="Hugo C.J."/>
            <person name="Jooste P.J."/>
            <person name="Vancanneyt M."/>
            <person name="Coenye T."/>
            <person name="Vandamme P."/>
        </authorList>
    </citation>
    <scope>NUCLEOTIDE SEQUENCE [LARGE SCALE GENOMIC DNA]</scope>
    <source>
        <strain evidence="1 2">CCUG 51923</strain>
    </source>
</reference>
<organism evidence="1 2">
    <name type="scientific">Chryseobacterium piscium</name>
    <dbReference type="NCBI Taxonomy" id="333702"/>
    <lineage>
        <taxon>Bacteria</taxon>
        <taxon>Pseudomonadati</taxon>
        <taxon>Bacteroidota</taxon>
        <taxon>Flavobacteriia</taxon>
        <taxon>Flavobacteriales</taxon>
        <taxon>Weeksellaceae</taxon>
        <taxon>Chryseobacterium group</taxon>
        <taxon>Chryseobacterium</taxon>
    </lineage>
</organism>
<gene>
    <name evidence="1" type="ORF">DRF62_05010</name>
</gene>
<protein>
    <submittedName>
        <fullName evidence="1">Uncharacterized protein</fullName>
    </submittedName>
</protein>
<dbReference type="AlphaFoldDB" id="A0A3D9BR26"/>
<evidence type="ECO:0000313" key="1">
    <source>
        <dbReference type="EMBL" id="REC55983.1"/>
    </source>
</evidence>
<keyword evidence="2" id="KW-1185">Reference proteome</keyword>
<dbReference type="EMBL" id="QNVS01000009">
    <property type="protein sequence ID" value="REC55983.1"/>
    <property type="molecule type" value="Genomic_DNA"/>
</dbReference>
<accession>A0A3D9BR26</accession>
<proteinExistence type="predicted"/>
<evidence type="ECO:0000313" key="2">
    <source>
        <dbReference type="Proteomes" id="UP000256512"/>
    </source>
</evidence>
<dbReference type="Proteomes" id="UP000256512">
    <property type="component" value="Unassembled WGS sequence"/>
</dbReference>